<sequence length="46" mass="4793">MTVKHATLVTVLMLSGIVFMAAGIFSVDAGDQVSSDGYGVSVSHRH</sequence>
<dbReference type="EMBL" id="JACIIU010000003">
    <property type="protein sequence ID" value="MBB6260446.1"/>
    <property type="molecule type" value="Genomic_DNA"/>
</dbReference>
<organism evidence="1 2">
    <name type="scientific">Paenochrobactrum gallinarii</name>
    <dbReference type="NCBI Taxonomy" id="643673"/>
    <lineage>
        <taxon>Bacteria</taxon>
        <taxon>Pseudomonadati</taxon>
        <taxon>Pseudomonadota</taxon>
        <taxon>Alphaproteobacteria</taxon>
        <taxon>Hyphomicrobiales</taxon>
        <taxon>Brucellaceae</taxon>
        <taxon>Paenochrobactrum</taxon>
    </lineage>
</organism>
<evidence type="ECO:0000313" key="1">
    <source>
        <dbReference type="EMBL" id="MBB6260446.1"/>
    </source>
</evidence>
<gene>
    <name evidence="1" type="ORF">FHS77_000980</name>
</gene>
<dbReference type="RefSeq" id="WP_184220821.1">
    <property type="nucleotide sequence ID" value="NZ_JACIIU010000003.1"/>
</dbReference>
<protein>
    <submittedName>
        <fullName evidence="1">Uncharacterized protein</fullName>
    </submittedName>
</protein>
<accession>A0A841LT51</accession>
<proteinExistence type="predicted"/>
<comment type="caution">
    <text evidence="1">The sequence shown here is derived from an EMBL/GenBank/DDBJ whole genome shotgun (WGS) entry which is preliminary data.</text>
</comment>
<name>A0A841LT51_9HYPH</name>
<reference evidence="1 2" key="1">
    <citation type="submission" date="2020-08" db="EMBL/GenBank/DDBJ databases">
        <title>Genomic Encyclopedia of Type Strains, Phase IV (KMG-IV): sequencing the most valuable type-strain genomes for metagenomic binning, comparative biology and taxonomic classification.</title>
        <authorList>
            <person name="Goeker M."/>
        </authorList>
    </citation>
    <scope>NUCLEOTIDE SEQUENCE [LARGE SCALE GENOMIC DNA]</scope>
    <source>
        <strain evidence="1 2">DSM 22336</strain>
    </source>
</reference>
<dbReference type="AlphaFoldDB" id="A0A841LT51"/>
<keyword evidence="2" id="KW-1185">Reference proteome</keyword>
<dbReference type="Proteomes" id="UP000555393">
    <property type="component" value="Unassembled WGS sequence"/>
</dbReference>
<evidence type="ECO:0000313" key="2">
    <source>
        <dbReference type="Proteomes" id="UP000555393"/>
    </source>
</evidence>